<reference evidence="1" key="1">
    <citation type="journal article" date="2019" name="MBio">
        <title>Virus Genomes from Deep Sea Sediments Expand the Ocean Megavirome and Support Independent Origins of Viral Gigantism.</title>
        <authorList>
            <person name="Backstrom D."/>
            <person name="Yutin N."/>
            <person name="Jorgensen S.L."/>
            <person name="Dharamshi J."/>
            <person name="Homa F."/>
            <person name="Zaremba-Niedwiedzka K."/>
            <person name="Spang A."/>
            <person name="Wolf Y.I."/>
            <person name="Koonin E.V."/>
            <person name="Ettema T.J."/>
        </authorList>
    </citation>
    <scope>NUCLEOTIDE SEQUENCE</scope>
</reference>
<dbReference type="InterPro" id="IPR044925">
    <property type="entry name" value="His-Me_finger_sf"/>
</dbReference>
<protein>
    <submittedName>
        <fullName evidence="1">HNH endonuclease</fullName>
    </submittedName>
</protein>
<dbReference type="SUPFAM" id="SSF54060">
    <property type="entry name" value="His-Me finger endonucleases"/>
    <property type="match status" value="1"/>
</dbReference>
<evidence type="ECO:0000313" key="1">
    <source>
        <dbReference type="EMBL" id="QBK93394.1"/>
    </source>
</evidence>
<accession>A0A481ZBV3</accession>
<dbReference type="GO" id="GO:0004519">
    <property type="term" value="F:endonuclease activity"/>
    <property type="evidence" value="ECO:0007669"/>
    <property type="project" value="UniProtKB-KW"/>
</dbReference>
<dbReference type="Gene3D" id="3.90.75.20">
    <property type="match status" value="2"/>
</dbReference>
<organism evidence="1">
    <name type="scientific">Pithovirus LCPAC404</name>
    <dbReference type="NCBI Taxonomy" id="2506597"/>
    <lineage>
        <taxon>Viruses</taxon>
        <taxon>Pithoviruses</taxon>
    </lineage>
</organism>
<dbReference type="InterPro" id="IPR003647">
    <property type="entry name" value="Intron_nuc_1_rpt"/>
</dbReference>
<keyword evidence="1" id="KW-0378">Hydrolase</keyword>
<dbReference type="Gene3D" id="1.10.10.10">
    <property type="entry name" value="Winged helix-like DNA-binding domain superfamily/Winged helix DNA-binding domain"/>
    <property type="match status" value="2"/>
</dbReference>
<dbReference type="SMART" id="SM00497">
    <property type="entry name" value="IENR1"/>
    <property type="match status" value="2"/>
</dbReference>
<gene>
    <name evidence="1" type="ORF">LCPAC404_00980</name>
</gene>
<keyword evidence="1" id="KW-0540">Nuclease</keyword>
<name>A0A481ZBV3_9VIRU</name>
<dbReference type="InterPro" id="IPR036388">
    <property type="entry name" value="WH-like_DNA-bd_sf"/>
</dbReference>
<proteinExistence type="predicted"/>
<dbReference type="EMBL" id="MK500595">
    <property type="protein sequence ID" value="QBK93394.1"/>
    <property type="molecule type" value="Genomic_DNA"/>
</dbReference>
<keyword evidence="1" id="KW-0255">Endonuclease</keyword>
<sequence length="435" mass="50496">MTTFRCVGETKKGKKCQRIMKTKGFLCYQHKIKEKDPAITGLIDENNNFDVDKFFQLTELKQEYCQNLECNKPEEWRSMKCCISEMYVLSSLGRLWSFKLGRLLEGSDINARKYRGFKLIDDDGKDYLKGIHTWQGIVYFKLPFLDKDSEQKDEKITMDHIDFVRKKDNFVCCNLRRATKSEQNMNQKSKSNVQGKTLLKLSLVGKTIEEFISIEKASKDMKVDPATIDRRCKDGKVLGGYRFRYKVKFDFGDLIWKSTAKLFPKNDVLEVSSEGHIFRKNGTIFKGSKCDDYFIIDWRGSKTKKHFQKRMNILVWETFHNERVKEGDQIHHIDGKPWKNNIKNLVKVTQPDNIRASKASGKNKGCKKVRRIAHDGSYKDFVSFSEAARETDKAHHQGISICLKGKQKTCGLCKCGERFTWLGLDMEGNIIDKTT</sequence>